<evidence type="ECO:0000256" key="1">
    <source>
        <dbReference type="SAM" id="SignalP"/>
    </source>
</evidence>
<dbReference type="EMBL" id="JANJYJ010000006">
    <property type="protein sequence ID" value="KAK3204611.1"/>
    <property type="molecule type" value="Genomic_DNA"/>
</dbReference>
<dbReference type="AlphaFoldDB" id="A0AAE0E299"/>
<dbReference type="Proteomes" id="UP001281410">
    <property type="component" value="Unassembled WGS sequence"/>
</dbReference>
<feature type="signal peptide" evidence="1">
    <location>
        <begin position="1"/>
        <end position="20"/>
    </location>
</feature>
<keyword evidence="3" id="KW-1185">Reference proteome</keyword>
<reference evidence="2" key="1">
    <citation type="journal article" date="2023" name="Plant J.">
        <title>Genome sequences and population genomics provide insights into the demographic history, inbreeding, and mutation load of two 'living fossil' tree species of Dipteronia.</title>
        <authorList>
            <person name="Feng Y."/>
            <person name="Comes H.P."/>
            <person name="Chen J."/>
            <person name="Zhu S."/>
            <person name="Lu R."/>
            <person name="Zhang X."/>
            <person name="Li P."/>
            <person name="Qiu J."/>
            <person name="Olsen K.M."/>
            <person name="Qiu Y."/>
        </authorList>
    </citation>
    <scope>NUCLEOTIDE SEQUENCE</scope>
    <source>
        <strain evidence="2">NBL</strain>
    </source>
</reference>
<sequence>MGMLCSLMRRFMQLMLGAEAAKLFEEVVPAMADMLLKLLSLLESHYQGADDLLGGEKYSAGTGLRLLGSQEVGILFLSQAIQSRFGRSRSARNGTSANGWPQGQCTGSLPVQRESTRSWIAYARVNYPCIACPYIYIYSVTFVVGLKKSKISSLAKP</sequence>
<evidence type="ECO:0000313" key="3">
    <source>
        <dbReference type="Proteomes" id="UP001281410"/>
    </source>
</evidence>
<accession>A0AAE0E299</accession>
<protein>
    <submittedName>
        <fullName evidence="2">Uncharacterized protein</fullName>
    </submittedName>
</protein>
<feature type="chain" id="PRO_5042092203" evidence="1">
    <location>
        <begin position="21"/>
        <end position="157"/>
    </location>
</feature>
<name>A0AAE0E299_9ROSI</name>
<organism evidence="2 3">
    <name type="scientific">Dipteronia sinensis</name>
    <dbReference type="NCBI Taxonomy" id="43782"/>
    <lineage>
        <taxon>Eukaryota</taxon>
        <taxon>Viridiplantae</taxon>
        <taxon>Streptophyta</taxon>
        <taxon>Embryophyta</taxon>
        <taxon>Tracheophyta</taxon>
        <taxon>Spermatophyta</taxon>
        <taxon>Magnoliopsida</taxon>
        <taxon>eudicotyledons</taxon>
        <taxon>Gunneridae</taxon>
        <taxon>Pentapetalae</taxon>
        <taxon>rosids</taxon>
        <taxon>malvids</taxon>
        <taxon>Sapindales</taxon>
        <taxon>Sapindaceae</taxon>
        <taxon>Hippocastanoideae</taxon>
        <taxon>Acereae</taxon>
        <taxon>Dipteronia</taxon>
    </lineage>
</organism>
<gene>
    <name evidence="2" type="ORF">Dsin_018657</name>
</gene>
<evidence type="ECO:0000313" key="2">
    <source>
        <dbReference type="EMBL" id="KAK3204611.1"/>
    </source>
</evidence>
<proteinExistence type="predicted"/>
<comment type="caution">
    <text evidence="2">The sequence shown here is derived from an EMBL/GenBank/DDBJ whole genome shotgun (WGS) entry which is preliminary data.</text>
</comment>
<keyword evidence="1" id="KW-0732">Signal</keyword>